<comment type="cofactor">
    <cofactor evidence="1">
        <name>Zn(2+)</name>
        <dbReference type="ChEBI" id="CHEBI:29105"/>
    </cofactor>
</comment>
<comment type="similarity">
    <text evidence="3">Belongs to the peptidase M50B family.</text>
</comment>
<dbReference type="Pfam" id="PF02163">
    <property type="entry name" value="Peptidase_M50"/>
    <property type="match status" value="1"/>
</dbReference>
<protein>
    <recommendedName>
        <fullName evidence="13">Peptidase M50 domain-containing protein</fullName>
    </recommendedName>
</protein>
<comment type="subcellular location">
    <subcellularLocation>
        <location evidence="2">Membrane</location>
        <topology evidence="2">Multi-pass membrane protein</topology>
    </subcellularLocation>
</comment>
<keyword evidence="8" id="KW-0862">Zinc</keyword>
<dbReference type="GO" id="GO:0006508">
    <property type="term" value="P:proteolysis"/>
    <property type="evidence" value="ECO:0007669"/>
    <property type="project" value="UniProtKB-KW"/>
</dbReference>
<keyword evidence="4" id="KW-0645">Protease</keyword>
<evidence type="ECO:0000259" key="13">
    <source>
        <dbReference type="Pfam" id="PF02163"/>
    </source>
</evidence>
<dbReference type="GO" id="GO:0008237">
    <property type="term" value="F:metallopeptidase activity"/>
    <property type="evidence" value="ECO:0007669"/>
    <property type="project" value="UniProtKB-KW"/>
</dbReference>
<evidence type="ECO:0000256" key="1">
    <source>
        <dbReference type="ARBA" id="ARBA00001947"/>
    </source>
</evidence>
<evidence type="ECO:0000256" key="12">
    <source>
        <dbReference type="SAM" id="Phobius"/>
    </source>
</evidence>
<evidence type="ECO:0000256" key="7">
    <source>
        <dbReference type="ARBA" id="ARBA00022801"/>
    </source>
</evidence>
<feature type="transmembrane region" description="Helical" evidence="12">
    <location>
        <begin position="85"/>
        <end position="104"/>
    </location>
</feature>
<keyword evidence="7" id="KW-0378">Hydrolase</keyword>
<evidence type="ECO:0000256" key="10">
    <source>
        <dbReference type="ARBA" id="ARBA00023049"/>
    </source>
</evidence>
<evidence type="ECO:0000256" key="4">
    <source>
        <dbReference type="ARBA" id="ARBA00022670"/>
    </source>
</evidence>
<evidence type="ECO:0000256" key="11">
    <source>
        <dbReference type="ARBA" id="ARBA00023136"/>
    </source>
</evidence>
<keyword evidence="5 12" id="KW-0812">Transmembrane</keyword>
<evidence type="ECO:0000256" key="2">
    <source>
        <dbReference type="ARBA" id="ARBA00004141"/>
    </source>
</evidence>
<organism evidence="14">
    <name type="scientific">bioreactor metagenome</name>
    <dbReference type="NCBI Taxonomy" id="1076179"/>
    <lineage>
        <taxon>unclassified sequences</taxon>
        <taxon>metagenomes</taxon>
        <taxon>ecological metagenomes</taxon>
    </lineage>
</organism>
<evidence type="ECO:0000256" key="5">
    <source>
        <dbReference type="ARBA" id="ARBA00022692"/>
    </source>
</evidence>
<evidence type="ECO:0000256" key="6">
    <source>
        <dbReference type="ARBA" id="ARBA00022723"/>
    </source>
</evidence>
<dbReference type="PANTHER" id="PTHR39188:SF3">
    <property type="entry name" value="STAGE IV SPORULATION PROTEIN FB"/>
    <property type="match status" value="1"/>
</dbReference>
<proteinExistence type="inferred from homology"/>
<gene>
    <name evidence="14" type="ORF">SDC9_54902</name>
</gene>
<name>A0A644WXR0_9ZZZZ</name>
<evidence type="ECO:0000256" key="3">
    <source>
        <dbReference type="ARBA" id="ARBA00007931"/>
    </source>
</evidence>
<evidence type="ECO:0000256" key="8">
    <source>
        <dbReference type="ARBA" id="ARBA00022833"/>
    </source>
</evidence>
<feature type="transmembrane region" description="Helical" evidence="12">
    <location>
        <begin position="131"/>
        <end position="152"/>
    </location>
</feature>
<feature type="domain" description="Peptidase M50" evidence="13">
    <location>
        <begin position="89"/>
        <end position="139"/>
    </location>
</feature>
<keyword evidence="10" id="KW-0482">Metalloprotease</keyword>
<evidence type="ECO:0000256" key="9">
    <source>
        <dbReference type="ARBA" id="ARBA00022989"/>
    </source>
</evidence>
<dbReference type="GO" id="GO:0016020">
    <property type="term" value="C:membrane"/>
    <property type="evidence" value="ECO:0007669"/>
    <property type="project" value="UniProtKB-SubCell"/>
</dbReference>
<comment type="caution">
    <text evidence="14">The sequence shown here is derived from an EMBL/GenBank/DDBJ whole genome shotgun (WGS) entry which is preliminary data.</text>
</comment>
<keyword evidence="9 12" id="KW-1133">Transmembrane helix</keyword>
<accession>A0A644WXR0</accession>
<feature type="transmembrane region" description="Helical" evidence="12">
    <location>
        <begin position="58"/>
        <end position="78"/>
    </location>
</feature>
<keyword evidence="6" id="KW-0479">Metal-binding</keyword>
<dbReference type="GO" id="GO:0046872">
    <property type="term" value="F:metal ion binding"/>
    <property type="evidence" value="ECO:0007669"/>
    <property type="project" value="UniProtKB-KW"/>
</dbReference>
<dbReference type="EMBL" id="VSSQ01001467">
    <property type="protein sequence ID" value="MPM08589.1"/>
    <property type="molecule type" value="Genomic_DNA"/>
</dbReference>
<dbReference type="InterPro" id="IPR008915">
    <property type="entry name" value="Peptidase_M50"/>
</dbReference>
<dbReference type="PANTHER" id="PTHR39188">
    <property type="entry name" value="MEMBRANE-ASSOCIATED ZINC METALLOPROTEASE M50B"/>
    <property type="match status" value="1"/>
</dbReference>
<keyword evidence="11 12" id="KW-0472">Membrane</keyword>
<sequence>MDGTGFALLLLFAAALHEAGHLIALKGCGVGIEEISLRAFGIEMITGDTRYIPYRSELMIAAAGPAFNLLALIVTLGAVAAVGPFWGALFFVACNAALAVINLMPVSGLDGGRILAAVLLPLLGPPRAERVLAVVSAVFSGIVAGAGLWLLWATKYNFSLAMIGVYLIARRAFGPAPLLQKCSL</sequence>
<dbReference type="AlphaFoldDB" id="A0A644WXR0"/>
<reference evidence="14" key="1">
    <citation type="submission" date="2019-08" db="EMBL/GenBank/DDBJ databases">
        <authorList>
            <person name="Kucharzyk K."/>
            <person name="Murdoch R.W."/>
            <person name="Higgins S."/>
            <person name="Loffler F."/>
        </authorList>
    </citation>
    <scope>NUCLEOTIDE SEQUENCE</scope>
</reference>
<evidence type="ECO:0000313" key="14">
    <source>
        <dbReference type="EMBL" id="MPM08589.1"/>
    </source>
</evidence>